<dbReference type="InParanoid" id="A0A1Y5SBJ7"/>
<evidence type="ECO:0000256" key="4">
    <source>
        <dbReference type="ARBA" id="ARBA00022475"/>
    </source>
</evidence>
<dbReference type="FunFam" id="3.30.565.10:FF:000006">
    <property type="entry name" value="Sensor histidine kinase WalK"/>
    <property type="match status" value="1"/>
</dbReference>
<dbReference type="GO" id="GO:0016036">
    <property type="term" value="P:cellular response to phosphate starvation"/>
    <property type="evidence" value="ECO:0007669"/>
    <property type="project" value="TreeGrafter"/>
</dbReference>
<dbReference type="PROSITE" id="PS50109">
    <property type="entry name" value="HIS_KIN"/>
    <property type="match status" value="1"/>
</dbReference>
<reference evidence="14 15" key="1">
    <citation type="submission" date="2017-03" db="EMBL/GenBank/DDBJ databases">
        <authorList>
            <person name="Afonso C.L."/>
            <person name="Miller P.J."/>
            <person name="Scott M.A."/>
            <person name="Spackman E."/>
            <person name="Goraichik I."/>
            <person name="Dimitrov K.M."/>
            <person name="Suarez D.L."/>
            <person name="Swayne D.E."/>
        </authorList>
    </citation>
    <scope>NUCLEOTIDE SEQUENCE [LARGE SCALE GENOMIC DNA]</scope>
    <source>
        <strain evidence="14 15">CECT 7691</strain>
    </source>
</reference>
<dbReference type="InterPro" id="IPR036890">
    <property type="entry name" value="HATPase_C_sf"/>
</dbReference>
<dbReference type="GO" id="GO:0005886">
    <property type="term" value="C:plasma membrane"/>
    <property type="evidence" value="ECO:0007669"/>
    <property type="project" value="UniProtKB-SubCell"/>
</dbReference>
<dbReference type="Gene3D" id="1.10.287.130">
    <property type="match status" value="1"/>
</dbReference>
<dbReference type="Pfam" id="PF13188">
    <property type="entry name" value="PAS_8"/>
    <property type="match status" value="1"/>
</dbReference>
<keyword evidence="11 12" id="KW-0472">Membrane</keyword>
<keyword evidence="10" id="KW-0902">Two-component regulatory system</keyword>
<dbReference type="InterPro" id="IPR004358">
    <property type="entry name" value="Sig_transdc_His_kin-like_C"/>
</dbReference>
<dbReference type="InterPro" id="IPR003661">
    <property type="entry name" value="HisK_dim/P_dom"/>
</dbReference>
<evidence type="ECO:0000256" key="8">
    <source>
        <dbReference type="ARBA" id="ARBA00022777"/>
    </source>
</evidence>
<dbReference type="EC" id="2.7.13.3" evidence="3"/>
<dbReference type="Pfam" id="PF00512">
    <property type="entry name" value="HisKA"/>
    <property type="match status" value="1"/>
</dbReference>
<keyword evidence="4" id="KW-1003">Cell membrane</keyword>
<evidence type="ECO:0000256" key="6">
    <source>
        <dbReference type="ARBA" id="ARBA00022679"/>
    </source>
</evidence>
<dbReference type="OrthoDB" id="9813151at2"/>
<comment type="subcellular location">
    <subcellularLocation>
        <location evidence="2">Cell membrane</location>
    </subcellularLocation>
</comment>
<evidence type="ECO:0000256" key="11">
    <source>
        <dbReference type="ARBA" id="ARBA00023136"/>
    </source>
</evidence>
<dbReference type="GO" id="GO:0004721">
    <property type="term" value="F:phosphoprotein phosphatase activity"/>
    <property type="evidence" value="ECO:0007669"/>
    <property type="project" value="TreeGrafter"/>
</dbReference>
<keyword evidence="7" id="KW-0547">Nucleotide-binding</keyword>
<keyword evidence="15" id="KW-1185">Reference proteome</keyword>
<dbReference type="Gene3D" id="3.30.450.20">
    <property type="entry name" value="PAS domain"/>
    <property type="match status" value="1"/>
</dbReference>
<evidence type="ECO:0000256" key="1">
    <source>
        <dbReference type="ARBA" id="ARBA00000085"/>
    </source>
</evidence>
<evidence type="ECO:0000256" key="3">
    <source>
        <dbReference type="ARBA" id="ARBA00012438"/>
    </source>
</evidence>
<evidence type="ECO:0000256" key="7">
    <source>
        <dbReference type="ARBA" id="ARBA00022741"/>
    </source>
</evidence>
<dbReference type="RefSeq" id="WP_085882702.1">
    <property type="nucleotide sequence ID" value="NZ_FWFR01000001.1"/>
</dbReference>
<evidence type="ECO:0000259" key="13">
    <source>
        <dbReference type="PROSITE" id="PS50109"/>
    </source>
</evidence>
<dbReference type="PRINTS" id="PR00344">
    <property type="entry name" value="BCTRLSENSOR"/>
</dbReference>
<dbReference type="CDD" id="cd00075">
    <property type="entry name" value="HATPase"/>
    <property type="match status" value="1"/>
</dbReference>
<dbReference type="SUPFAM" id="SSF55874">
    <property type="entry name" value="ATPase domain of HSP90 chaperone/DNA topoisomerase II/histidine kinase"/>
    <property type="match status" value="1"/>
</dbReference>
<dbReference type="Proteomes" id="UP000193200">
    <property type="component" value="Unassembled WGS sequence"/>
</dbReference>
<evidence type="ECO:0000256" key="12">
    <source>
        <dbReference type="SAM" id="Phobius"/>
    </source>
</evidence>
<evidence type="ECO:0000256" key="10">
    <source>
        <dbReference type="ARBA" id="ARBA00023012"/>
    </source>
</evidence>
<dbReference type="GO" id="GO:0005524">
    <property type="term" value="F:ATP binding"/>
    <property type="evidence" value="ECO:0007669"/>
    <property type="project" value="UniProtKB-KW"/>
</dbReference>
<dbReference type="Gene3D" id="3.30.565.10">
    <property type="entry name" value="Histidine kinase-like ATPase, C-terminal domain"/>
    <property type="match status" value="1"/>
</dbReference>
<keyword evidence="9" id="KW-0067">ATP-binding</keyword>
<dbReference type="InterPro" id="IPR000014">
    <property type="entry name" value="PAS"/>
</dbReference>
<keyword evidence="12" id="KW-1133">Transmembrane helix</keyword>
<dbReference type="InterPro" id="IPR003594">
    <property type="entry name" value="HATPase_dom"/>
</dbReference>
<sequence>MNENRPTPTRLALLLASIALPVALVLAALVAAGELSVHAALLGGAAIVLVLGLFGVKLLQDLWSIIAYAGTLSQLPPSAESPPPPSLRLAPEELRAVVRRLERGRAIARERLQAQAAAEQALLDELPDAILIVGGDRRLLRANRRARALFGNTIDGRDIAMAIRHPAILEAVDATAAGHKDSLSFELSLPGSVKREFMAYVRRLPDADAGGAAAVIALHDLTSVKRAEQMRADFVANVSHELRTPLSTIIGFVETLRGPARDDATARERFLSIMDEQSARMARLIEDLLSLSQIELVEHETPSTPVDICDTIRTVIKMLEVTAAEKAMPLETDFETGLPPVRGDNDQLVEVFQNLIENAIKYGEKETPVTITVRREGSRIAAAVTNRGEPIAREHLPRLTERFYRVDNARSRRLGGTGLGLAIVKHIVNRHRGSLAIDSGAEQGTVFTVYFPAR</sequence>
<protein>
    <recommendedName>
        <fullName evidence="3">histidine kinase</fullName>
        <ecNumber evidence="3">2.7.13.3</ecNumber>
    </recommendedName>
</protein>
<keyword evidence="5" id="KW-0597">Phosphoprotein</keyword>
<dbReference type="PANTHER" id="PTHR45453:SF1">
    <property type="entry name" value="PHOSPHATE REGULON SENSOR PROTEIN PHOR"/>
    <property type="match status" value="1"/>
</dbReference>
<keyword evidence="6 14" id="KW-0808">Transferase</keyword>
<dbReference type="Pfam" id="PF02518">
    <property type="entry name" value="HATPase_c"/>
    <property type="match status" value="1"/>
</dbReference>
<evidence type="ECO:0000313" key="14">
    <source>
        <dbReference type="EMBL" id="SLN36875.1"/>
    </source>
</evidence>
<dbReference type="InterPro" id="IPR005467">
    <property type="entry name" value="His_kinase_dom"/>
</dbReference>
<gene>
    <name evidence="14" type="primary">phoR</name>
    <name evidence="14" type="ORF">OCH7691_01492</name>
</gene>
<evidence type="ECO:0000313" key="15">
    <source>
        <dbReference type="Proteomes" id="UP000193200"/>
    </source>
</evidence>
<dbReference type="InterPro" id="IPR050351">
    <property type="entry name" value="BphY/WalK/GraS-like"/>
</dbReference>
<accession>A0A1Y5SBJ7</accession>
<evidence type="ECO:0000256" key="5">
    <source>
        <dbReference type="ARBA" id="ARBA00022553"/>
    </source>
</evidence>
<dbReference type="SUPFAM" id="SSF47384">
    <property type="entry name" value="Homodimeric domain of signal transducing histidine kinase"/>
    <property type="match status" value="1"/>
</dbReference>
<feature type="domain" description="Histidine kinase" evidence="13">
    <location>
        <begin position="237"/>
        <end position="454"/>
    </location>
</feature>
<dbReference type="FunFam" id="1.10.287.130:FF:000008">
    <property type="entry name" value="Two-component sensor histidine kinase"/>
    <property type="match status" value="1"/>
</dbReference>
<dbReference type="PANTHER" id="PTHR45453">
    <property type="entry name" value="PHOSPHATE REGULON SENSOR PROTEIN PHOR"/>
    <property type="match status" value="1"/>
</dbReference>
<dbReference type="SMART" id="SM00388">
    <property type="entry name" value="HisKA"/>
    <property type="match status" value="1"/>
</dbReference>
<comment type="catalytic activity">
    <reaction evidence="1">
        <text>ATP + protein L-histidine = ADP + protein N-phospho-L-histidine.</text>
        <dbReference type="EC" id="2.7.13.3"/>
    </reaction>
</comment>
<dbReference type="InterPro" id="IPR036097">
    <property type="entry name" value="HisK_dim/P_sf"/>
</dbReference>
<dbReference type="FunCoup" id="A0A1Y5SBJ7">
    <property type="interactions" value="592"/>
</dbReference>
<name>A0A1Y5SBJ7_9PROT</name>
<dbReference type="AlphaFoldDB" id="A0A1Y5SBJ7"/>
<dbReference type="GO" id="GO:0000155">
    <property type="term" value="F:phosphorelay sensor kinase activity"/>
    <property type="evidence" value="ECO:0007669"/>
    <property type="project" value="InterPro"/>
</dbReference>
<dbReference type="InterPro" id="IPR035965">
    <property type="entry name" value="PAS-like_dom_sf"/>
</dbReference>
<dbReference type="EMBL" id="FWFR01000001">
    <property type="protein sequence ID" value="SLN36875.1"/>
    <property type="molecule type" value="Genomic_DNA"/>
</dbReference>
<keyword evidence="8" id="KW-0418">Kinase</keyword>
<keyword evidence="12" id="KW-0812">Transmembrane</keyword>
<dbReference type="SUPFAM" id="SSF55785">
    <property type="entry name" value="PYP-like sensor domain (PAS domain)"/>
    <property type="match status" value="1"/>
</dbReference>
<organism evidence="14 15">
    <name type="scientific">Oceanibacterium hippocampi</name>
    <dbReference type="NCBI Taxonomy" id="745714"/>
    <lineage>
        <taxon>Bacteria</taxon>
        <taxon>Pseudomonadati</taxon>
        <taxon>Pseudomonadota</taxon>
        <taxon>Alphaproteobacteria</taxon>
        <taxon>Sneathiellales</taxon>
        <taxon>Sneathiellaceae</taxon>
        <taxon>Oceanibacterium</taxon>
    </lineage>
</organism>
<proteinExistence type="predicted"/>
<dbReference type="CDD" id="cd00082">
    <property type="entry name" value="HisKA"/>
    <property type="match status" value="1"/>
</dbReference>
<evidence type="ECO:0000256" key="9">
    <source>
        <dbReference type="ARBA" id="ARBA00022840"/>
    </source>
</evidence>
<dbReference type="SMART" id="SM00387">
    <property type="entry name" value="HATPase_c"/>
    <property type="match status" value="1"/>
</dbReference>
<feature type="transmembrane region" description="Helical" evidence="12">
    <location>
        <begin position="37"/>
        <end position="56"/>
    </location>
</feature>
<evidence type="ECO:0000256" key="2">
    <source>
        <dbReference type="ARBA" id="ARBA00004236"/>
    </source>
</evidence>